<keyword evidence="3" id="KW-1185">Reference proteome</keyword>
<feature type="region of interest" description="Disordered" evidence="1">
    <location>
        <begin position="101"/>
        <end position="124"/>
    </location>
</feature>
<dbReference type="KEGG" id="tet:TTHERM_000537027"/>
<dbReference type="InParanoid" id="W7XGV1"/>
<dbReference type="GeneID" id="24439468"/>
<accession>W7XGV1</accession>
<dbReference type="Proteomes" id="UP000009168">
    <property type="component" value="Unassembled WGS sequence"/>
</dbReference>
<proteinExistence type="predicted"/>
<dbReference type="EMBL" id="GG662495">
    <property type="protein sequence ID" value="EWS72214.1"/>
    <property type="molecule type" value="Genomic_DNA"/>
</dbReference>
<dbReference type="RefSeq" id="XP_012655257.1">
    <property type="nucleotide sequence ID" value="XM_012799803.1"/>
</dbReference>
<name>W7XGV1_TETTS</name>
<gene>
    <name evidence="2" type="ORF">TTHERM_000537027</name>
</gene>
<sequence>MNNYYYQFWKKNKKLTNIMSEEKQLILKKKQKDNKQCSYKYIIQKRCGFRQTEALSAIQDSKLCYNQYVKLFQDKLLNHRNNHEIQLKIEKETKIEFSQSDEQSLSQSEGMQNQDNPHLKNEKQDKYKEHYKNNMYKNIMSAFQRHIESLNDIEIIKCYESLTEDKWPFSYIKIRVNQNLKKLGRFHLKLRNLLTSKNLKNLFIYFLKNSNSFWIEKSRVKDKEKLFELIDQLITQSQNEQFIESIKFYQKPKRLY</sequence>
<reference evidence="3" key="1">
    <citation type="journal article" date="2006" name="PLoS Biol.">
        <title>Macronuclear genome sequence of the ciliate Tetrahymena thermophila, a model eukaryote.</title>
        <authorList>
            <person name="Eisen J.A."/>
            <person name="Coyne R.S."/>
            <person name="Wu M."/>
            <person name="Wu D."/>
            <person name="Thiagarajan M."/>
            <person name="Wortman J.R."/>
            <person name="Badger J.H."/>
            <person name="Ren Q."/>
            <person name="Amedeo P."/>
            <person name="Jones K.M."/>
            <person name="Tallon L.J."/>
            <person name="Delcher A.L."/>
            <person name="Salzberg S.L."/>
            <person name="Silva J.C."/>
            <person name="Haas B.J."/>
            <person name="Majoros W.H."/>
            <person name="Farzad M."/>
            <person name="Carlton J.M."/>
            <person name="Smith R.K. Jr."/>
            <person name="Garg J."/>
            <person name="Pearlman R.E."/>
            <person name="Karrer K.M."/>
            <person name="Sun L."/>
            <person name="Manning G."/>
            <person name="Elde N.C."/>
            <person name="Turkewitz A.P."/>
            <person name="Asai D.J."/>
            <person name="Wilkes D.E."/>
            <person name="Wang Y."/>
            <person name="Cai H."/>
            <person name="Collins K."/>
            <person name="Stewart B.A."/>
            <person name="Lee S.R."/>
            <person name="Wilamowska K."/>
            <person name="Weinberg Z."/>
            <person name="Ruzzo W.L."/>
            <person name="Wloga D."/>
            <person name="Gaertig J."/>
            <person name="Frankel J."/>
            <person name="Tsao C.-C."/>
            <person name="Gorovsky M.A."/>
            <person name="Keeling P.J."/>
            <person name="Waller R.F."/>
            <person name="Patron N.J."/>
            <person name="Cherry J.M."/>
            <person name="Stover N.A."/>
            <person name="Krieger C.J."/>
            <person name="del Toro C."/>
            <person name="Ryder H.F."/>
            <person name="Williamson S.C."/>
            <person name="Barbeau R.A."/>
            <person name="Hamilton E.P."/>
            <person name="Orias E."/>
        </authorList>
    </citation>
    <scope>NUCLEOTIDE SEQUENCE [LARGE SCALE GENOMIC DNA]</scope>
    <source>
        <strain evidence="3">SB210</strain>
    </source>
</reference>
<dbReference type="InterPro" id="IPR028008">
    <property type="entry name" value="DUF4441"/>
</dbReference>
<evidence type="ECO:0000313" key="2">
    <source>
        <dbReference type="EMBL" id="EWS72214.1"/>
    </source>
</evidence>
<organism evidence="2 3">
    <name type="scientific">Tetrahymena thermophila (strain SB210)</name>
    <dbReference type="NCBI Taxonomy" id="312017"/>
    <lineage>
        <taxon>Eukaryota</taxon>
        <taxon>Sar</taxon>
        <taxon>Alveolata</taxon>
        <taxon>Ciliophora</taxon>
        <taxon>Intramacronucleata</taxon>
        <taxon>Oligohymenophorea</taxon>
        <taxon>Hymenostomatida</taxon>
        <taxon>Tetrahymenina</taxon>
        <taxon>Tetrahymenidae</taxon>
        <taxon>Tetrahymena</taxon>
    </lineage>
</organism>
<evidence type="ECO:0000256" key="1">
    <source>
        <dbReference type="SAM" id="MobiDB-lite"/>
    </source>
</evidence>
<evidence type="ECO:0000313" key="3">
    <source>
        <dbReference type="Proteomes" id="UP000009168"/>
    </source>
</evidence>
<dbReference type="Pfam" id="PF14536">
    <property type="entry name" value="DUF4441"/>
    <property type="match status" value="1"/>
</dbReference>
<dbReference type="AlphaFoldDB" id="W7XGV1"/>
<protein>
    <submittedName>
        <fullName evidence="2">Uncharacterized protein</fullName>
    </submittedName>
</protein>